<dbReference type="InterPro" id="IPR050275">
    <property type="entry name" value="PGM_Phosphatase"/>
</dbReference>
<keyword evidence="2" id="KW-0413">Isomerase</keyword>
<proteinExistence type="predicted"/>
<evidence type="ECO:0000256" key="1">
    <source>
        <dbReference type="ARBA" id="ARBA00023152"/>
    </source>
</evidence>
<keyword evidence="4" id="KW-1185">Reference proteome</keyword>
<evidence type="ECO:0000313" key="3">
    <source>
        <dbReference type="EMBL" id="RXZ42039.1"/>
    </source>
</evidence>
<gene>
    <name evidence="3" type="ORF">EBB06_13395</name>
</gene>
<sequence>MHHKYPTRFCLIRHGETDWNTERRIQGHLDRPLNARGHAQAREVAKHLAHRHRFDAIYTSDLIRTRQTAEPAAIALSLPAQSFSALRERHYGRLQGLTYDEIAARYPDDHLRLKARVPDFTPAGGESLQTLSGRVEDALATLAGRHPGGTILVVSHGGVLDVAHRLASGAALSSPRDFALPNAAFNWLCYAHGEWELEAWADTRHLEGAHDEL</sequence>
<dbReference type="InterPro" id="IPR029033">
    <property type="entry name" value="His_PPase_superfam"/>
</dbReference>
<comment type="caution">
    <text evidence="3">The sequence shown here is derived from an EMBL/GenBank/DDBJ whole genome shotgun (WGS) entry which is preliminary data.</text>
</comment>
<accession>A0ABY0FCH9</accession>
<reference evidence="3 4" key="1">
    <citation type="submission" date="2018-10" db="EMBL/GenBank/DDBJ databases">
        <title>Draft genome of Fastidiocella sp. strain 375T, a bacterium isolated from a karstic cave dripping water.</title>
        <authorList>
            <person name="Coelho C."/>
            <person name="Verissimo A."/>
            <person name="Tiago I."/>
        </authorList>
    </citation>
    <scope>NUCLEOTIDE SEQUENCE [LARGE SCALE GENOMIC DNA]</scope>
    <source>
        <strain evidence="3 4">CAVE-375</strain>
    </source>
</reference>
<protein>
    <submittedName>
        <fullName evidence="3">Histidine phosphatase family protein</fullName>
    </submittedName>
</protein>
<dbReference type="Pfam" id="PF00300">
    <property type="entry name" value="His_Phos_1"/>
    <property type="match status" value="1"/>
</dbReference>
<keyword evidence="1" id="KW-0324">Glycolysis</keyword>
<name>A0ABY0FCH9_9NEIS</name>
<dbReference type="PROSITE" id="PS00175">
    <property type="entry name" value="PG_MUTASE"/>
    <property type="match status" value="1"/>
</dbReference>
<dbReference type="PANTHER" id="PTHR48100:SF1">
    <property type="entry name" value="HISTIDINE PHOSPHATASE FAMILY PROTEIN-RELATED"/>
    <property type="match status" value="1"/>
</dbReference>
<dbReference type="InterPro" id="IPR001345">
    <property type="entry name" value="PG/BPGM_mutase_AS"/>
</dbReference>
<dbReference type="SUPFAM" id="SSF53254">
    <property type="entry name" value="Phosphoglycerate mutase-like"/>
    <property type="match status" value="1"/>
</dbReference>
<organism evidence="3 4">
    <name type="scientific">Crenobacter cavernae</name>
    <dbReference type="NCBI Taxonomy" id="2290923"/>
    <lineage>
        <taxon>Bacteria</taxon>
        <taxon>Pseudomonadati</taxon>
        <taxon>Pseudomonadota</taxon>
        <taxon>Betaproteobacteria</taxon>
        <taxon>Neisseriales</taxon>
        <taxon>Neisseriaceae</taxon>
        <taxon>Crenobacter</taxon>
    </lineage>
</organism>
<dbReference type="RefSeq" id="WP_129213660.1">
    <property type="nucleotide sequence ID" value="NZ_REGR01000015.1"/>
</dbReference>
<dbReference type="InterPro" id="IPR013078">
    <property type="entry name" value="His_Pase_superF_clade-1"/>
</dbReference>
<evidence type="ECO:0000256" key="2">
    <source>
        <dbReference type="ARBA" id="ARBA00023235"/>
    </source>
</evidence>
<dbReference type="Gene3D" id="3.40.50.1240">
    <property type="entry name" value="Phosphoglycerate mutase-like"/>
    <property type="match status" value="1"/>
</dbReference>
<dbReference type="Proteomes" id="UP000290682">
    <property type="component" value="Unassembled WGS sequence"/>
</dbReference>
<dbReference type="CDD" id="cd07067">
    <property type="entry name" value="HP_PGM_like"/>
    <property type="match status" value="1"/>
</dbReference>
<evidence type="ECO:0000313" key="4">
    <source>
        <dbReference type="Proteomes" id="UP000290682"/>
    </source>
</evidence>
<dbReference type="PANTHER" id="PTHR48100">
    <property type="entry name" value="BROAD-SPECIFICITY PHOSPHATASE YOR283W-RELATED"/>
    <property type="match status" value="1"/>
</dbReference>
<dbReference type="SMART" id="SM00855">
    <property type="entry name" value="PGAM"/>
    <property type="match status" value="1"/>
</dbReference>
<dbReference type="EMBL" id="REGR01000015">
    <property type="protein sequence ID" value="RXZ42039.1"/>
    <property type="molecule type" value="Genomic_DNA"/>
</dbReference>